<dbReference type="RefSeq" id="WP_092638857.1">
    <property type="nucleotide sequence ID" value="NZ_FNID01000008.1"/>
</dbReference>
<dbReference type="NCBIfam" id="NF003717">
    <property type="entry name" value="PRK05327.1"/>
    <property type="match status" value="1"/>
</dbReference>
<evidence type="ECO:0000256" key="7">
    <source>
        <dbReference type="ARBA" id="ARBA00023274"/>
    </source>
</evidence>
<evidence type="ECO:0000313" key="14">
    <source>
        <dbReference type="EMBL" id="SDM97035.1"/>
    </source>
</evidence>
<feature type="domain" description="RNA-binding S4" evidence="12">
    <location>
        <begin position="98"/>
        <end position="166"/>
    </location>
</feature>
<dbReference type="Pfam" id="PF01479">
    <property type="entry name" value="S4"/>
    <property type="match status" value="1"/>
</dbReference>
<feature type="domain" description="Small ribosomal subunit protein uS4 N-terminal" evidence="13">
    <location>
        <begin position="3"/>
        <end position="97"/>
    </location>
</feature>
<dbReference type="Proteomes" id="UP000199182">
    <property type="component" value="Unassembled WGS sequence"/>
</dbReference>
<dbReference type="GO" id="GO:0006412">
    <property type="term" value="P:translation"/>
    <property type="evidence" value="ECO:0007669"/>
    <property type="project" value="UniProtKB-UniRule"/>
</dbReference>
<name>A0A1G9XLG1_9FIRM</name>
<dbReference type="PANTHER" id="PTHR11831">
    <property type="entry name" value="30S 40S RIBOSOMAL PROTEIN"/>
    <property type="match status" value="1"/>
</dbReference>
<dbReference type="GO" id="GO:0019843">
    <property type="term" value="F:rRNA binding"/>
    <property type="evidence" value="ECO:0007669"/>
    <property type="project" value="UniProtKB-UniRule"/>
</dbReference>
<dbReference type="STRING" id="258515.SAMN05192585_108100"/>
<dbReference type="Gene3D" id="3.10.290.10">
    <property type="entry name" value="RNA-binding S4 domain"/>
    <property type="match status" value="1"/>
</dbReference>
<evidence type="ECO:0000259" key="12">
    <source>
        <dbReference type="SMART" id="SM00363"/>
    </source>
</evidence>
<dbReference type="GO" id="GO:0003735">
    <property type="term" value="F:structural constituent of ribosome"/>
    <property type="evidence" value="ECO:0007669"/>
    <property type="project" value="InterPro"/>
</dbReference>
<dbReference type="OrthoDB" id="9803672at2"/>
<comment type="subunit">
    <text evidence="8 10">Part of the 30S ribosomal subunit. Contacts protein S5. The interaction surface between S4 and S5 is involved in control of translational fidelity.</text>
</comment>
<evidence type="ECO:0000256" key="11">
    <source>
        <dbReference type="RuleBase" id="RU003699"/>
    </source>
</evidence>
<evidence type="ECO:0000259" key="13">
    <source>
        <dbReference type="SMART" id="SM01390"/>
    </source>
</evidence>
<proteinExistence type="inferred from homology"/>
<keyword evidence="15" id="KW-1185">Reference proteome</keyword>
<dbReference type="InterPro" id="IPR005709">
    <property type="entry name" value="Ribosomal_uS4_bac-type"/>
</dbReference>
<dbReference type="CDD" id="cd00165">
    <property type="entry name" value="S4"/>
    <property type="match status" value="1"/>
</dbReference>
<dbReference type="PROSITE" id="PS00632">
    <property type="entry name" value="RIBOSOMAL_S4"/>
    <property type="match status" value="1"/>
</dbReference>
<dbReference type="FunFam" id="1.10.1050.10:FF:000001">
    <property type="entry name" value="30S ribosomal protein S4"/>
    <property type="match status" value="1"/>
</dbReference>
<dbReference type="SUPFAM" id="SSF55174">
    <property type="entry name" value="Alpha-L RNA-binding motif"/>
    <property type="match status" value="1"/>
</dbReference>
<keyword evidence="5 10" id="KW-0694">RNA-binding</keyword>
<accession>A0A1G9XLG1</accession>
<comment type="function">
    <text evidence="2 10">One of the primary rRNA binding proteins, it binds directly to 16S rRNA where it nucleates assembly of the body of the 30S subunit.</text>
</comment>
<protein>
    <recommendedName>
        <fullName evidence="9 10">Small ribosomal subunit protein uS4</fullName>
    </recommendedName>
</protein>
<sequence>MARYTDAVCRMCRREGQKLFLKGERCYTDKCAVTRRSYVPGQHGQARKKSSEYGIQLRAKQTARRYYGVLESQFRKYFEMAERRQGMTGENLLRILESRLDNVVYRLGLASSRAEARQLVLHGHYTVNGDRVNIPSYLLKVGDEIAVAEKSKQSDKFKTIIEKNGARPVPQWLDLNRDTLKAKYVTMPNREDIDLDVAEHLIVELYSK</sequence>
<organism evidence="14 15">
    <name type="scientific">Acetanaerobacterium elongatum</name>
    <dbReference type="NCBI Taxonomy" id="258515"/>
    <lineage>
        <taxon>Bacteria</taxon>
        <taxon>Bacillati</taxon>
        <taxon>Bacillota</taxon>
        <taxon>Clostridia</taxon>
        <taxon>Eubacteriales</taxon>
        <taxon>Oscillospiraceae</taxon>
        <taxon>Acetanaerobacterium</taxon>
    </lineage>
</organism>
<dbReference type="PANTHER" id="PTHR11831:SF4">
    <property type="entry name" value="SMALL RIBOSOMAL SUBUNIT PROTEIN US4M"/>
    <property type="match status" value="1"/>
</dbReference>
<comment type="function">
    <text evidence="1 10">With S5 and S12 plays an important role in translational accuracy.</text>
</comment>
<gene>
    <name evidence="10" type="primary">rpsD</name>
    <name evidence="14" type="ORF">SAMN05192585_108100</name>
</gene>
<evidence type="ECO:0000313" key="15">
    <source>
        <dbReference type="Proteomes" id="UP000199182"/>
    </source>
</evidence>
<dbReference type="HAMAP" id="MF_01306_B">
    <property type="entry name" value="Ribosomal_uS4_B"/>
    <property type="match status" value="1"/>
</dbReference>
<dbReference type="InterPro" id="IPR018079">
    <property type="entry name" value="Ribosomal_uS4_CS"/>
</dbReference>
<dbReference type="SMART" id="SM01390">
    <property type="entry name" value="Ribosomal_S4"/>
    <property type="match status" value="1"/>
</dbReference>
<dbReference type="FunFam" id="3.10.290.10:FF:000001">
    <property type="entry name" value="30S ribosomal protein S4"/>
    <property type="match status" value="1"/>
</dbReference>
<evidence type="ECO:0000256" key="5">
    <source>
        <dbReference type="ARBA" id="ARBA00022884"/>
    </source>
</evidence>
<keyword evidence="7 10" id="KW-0687">Ribonucleoprotein</keyword>
<dbReference type="AlphaFoldDB" id="A0A1G9XLG1"/>
<dbReference type="GO" id="GO:0042274">
    <property type="term" value="P:ribosomal small subunit biogenesis"/>
    <property type="evidence" value="ECO:0007669"/>
    <property type="project" value="TreeGrafter"/>
</dbReference>
<evidence type="ECO:0000256" key="6">
    <source>
        <dbReference type="ARBA" id="ARBA00022980"/>
    </source>
</evidence>
<dbReference type="InterPro" id="IPR036986">
    <property type="entry name" value="S4_RNA-bd_sf"/>
</dbReference>
<dbReference type="NCBIfam" id="TIGR01017">
    <property type="entry name" value="rpsD_bact"/>
    <property type="match status" value="1"/>
</dbReference>
<evidence type="ECO:0000256" key="8">
    <source>
        <dbReference type="ARBA" id="ARBA00025813"/>
    </source>
</evidence>
<dbReference type="GO" id="GO:0015935">
    <property type="term" value="C:small ribosomal subunit"/>
    <property type="evidence" value="ECO:0007669"/>
    <property type="project" value="InterPro"/>
</dbReference>
<evidence type="ECO:0000256" key="2">
    <source>
        <dbReference type="ARBA" id="ARBA00003866"/>
    </source>
</evidence>
<dbReference type="EMBL" id="FNID01000008">
    <property type="protein sequence ID" value="SDM97035.1"/>
    <property type="molecule type" value="Genomic_DNA"/>
</dbReference>
<reference evidence="14 15" key="1">
    <citation type="submission" date="2016-10" db="EMBL/GenBank/DDBJ databases">
        <authorList>
            <person name="de Groot N.N."/>
        </authorList>
    </citation>
    <scope>NUCLEOTIDE SEQUENCE [LARGE SCALE GENOMIC DNA]</scope>
    <source>
        <strain evidence="14 15">CGMCC 1.5012</strain>
    </source>
</reference>
<evidence type="ECO:0000256" key="9">
    <source>
        <dbReference type="ARBA" id="ARBA00035254"/>
    </source>
</evidence>
<comment type="similarity">
    <text evidence="3 10 11">Belongs to the universal ribosomal protein uS4 family.</text>
</comment>
<dbReference type="InterPro" id="IPR001912">
    <property type="entry name" value="Ribosomal_uS4_N"/>
</dbReference>
<evidence type="ECO:0000256" key="1">
    <source>
        <dbReference type="ARBA" id="ARBA00003004"/>
    </source>
</evidence>
<keyword evidence="6 10" id="KW-0689">Ribosomal protein</keyword>
<dbReference type="InterPro" id="IPR022801">
    <property type="entry name" value="Ribosomal_uS4"/>
</dbReference>
<evidence type="ECO:0000256" key="10">
    <source>
        <dbReference type="HAMAP-Rule" id="MF_01306"/>
    </source>
</evidence>
<dbReference type="InterPro" id="IPR002942">
    <property type="entry name" value="S4_RNA-bd"/>
</dbReference>
<dbReference type="PROSITE" id="PS50889">
    <property type="entry name" value="S4"/>
    <property type="match status" value="1"/>
</dbReference>
<dbReference type="Gene3D" id="1.10.1050.10">
    <property type="entry name" value="Ribosomal Protein S4 Delta 41, Chain A, domain 1"/>
    <property type="match status" value="1"/>
</dbReference>
<evidence type="ECO:0000256" key="4">
    <source>
        <dbReference type="ARBA" id="ARBA00022730"/>
    </source>
</evidence>
<dbReference type="Pfam" id="PF00163">
    <property type="entry name" value="Ribosomal_S4"/>
    <property type="match status" value="1"/>
</dbReference>
<evidence type="ECO:0000256" key="3">
    <source>
        <dbReference type="ARBA" id="ARBA00007465"/>
    </source>
</evidence>
<keyword evidence="4 10" id="KW-0699">rRNA-binding</keyword>
<dbReference type="SMART" id="SM00363">
    <property type="entry name" value="S4"/>
    <property type="match status" value="1"/>
</dbReference>